<feature type="transmembrane region" description="Helical" evidence="12">
    <location>
        <begin position="158"/>
        <end position="177"/>
    </location>
</feature>
<evidence type="ECO:0000256" key="10">
    <source>
        <dbReference type="ARBA" id="ARBA00023136"/>
    </source>
</evidence>
<evidence type="ECO:0000313" key="14">
    <source>
        <dbReference type="Proteomes" id="UP001596250"/>
    </source>
</evidence>
<evidence type="ECO:0000256" key="5">
    <source>
        <dbReference type="ARBA" id="ARBA00022475"/>
    </source>
</evidence>
<dbReference type="PANTHER" id="PTHR30531:SF12">
    <property type="entry name" value="FLAGELLAR BIOSYNTHETIC PROTEIN FLHB"/>
    <property type="match status" value="1"/>
</dbReference>
<dbReference type="Gene3D" id="3.40.1690.10">
    <property type="entry name" value="secretion proteins EscU"/>
    <property type="match status" value="1"/>
</dbReference>
<evidence type="ECO:0000256" key="12">
    <source>
        <dbReference type="RuleBase" id="RU364091"/>
    </source>
</evidence>
<evidence type="ECO:0000256" key="2">
    <source>
        <dbReference type="ARBA" id="ARBA00010690"/>
    </source>
</evidence>
<dbReference type="InterPro" id="IPR006135">
    <property type="entry name" value="T3SS_substrate_exporter"/>
</dbReference>
<evidence type="ECO:0000256" key="9">
    <source>
        <dbReference type="ARBA" id="ARBA00022989"/>
    </source>
</evidence>
<dbReference type="PANTHER" id="PTHR30531">
    <property type="entry name" value="FLAGELLAR BIOSYNTHETIC PROTEIN FLHB"/>
    <property type="match status" value="1"/>
</dbReference>
<keyword evidence="13" id="KW-0969">Cilium</keyword>
<evidence type="ECO:0000256" key="4">
    <source>
        <dbReference type="ARBA" id="ARBA00022448"/>
    </source>
</evidence>
<organism evidence="13 14">
    <name type="scientific">Marinicrinis lubricantis</name>
    <dbReference type="NCBI Taxonomy" id="2086470"/>
    <lineage>
        <taxon>Bacteria</taxon>
        <taxon>Bacillati</taxon>
        <taxon>Bacillota</taxon>
        <taxon>Bacilli</taxon>
        <taxon>Bacillales</taxon>
        <taxon>Paenibacillaceae</taxon>
    </lineage>
</organism>
<gene>
    <name evidence="12 13" type="primary">flhB</name>
    <name evidence="13" type="ORF">ACFPXP_07280</name>
</gene>
<evidence type="ECO:0000313" key="13">
    <source>
        <dbReference type="EMBL" id="MFC5986234.1"/>
    </source>
</evidence>
<evidence type="ECO:0000256" key="6">
    <source>
        <dbReference type="ARBA" id="ARBA00022692"/>
    </source>
</evidence>
<keyword evidence="5 12" id="KW-1003">Cell membrane</keyword>
<evidence type="ECO:0000256" key="8">
    <source>
        <dbReference type="ARBA" id="ARBA00022927"/>
    </source>
</evidence>
<proteinExistence type="inferred from homology"/>
<feature type="transmembrane region" description="Helical" evidence="12">
    <location>
        <begin position="197"/>
        <end position="223"/>
    </location>
</feature>
<accession>A0ABW1IMD7</accession>
<feature type="transmembrane region" description="Helical" evidence="12">
    <location>
        <begin position="97"/>
        <end position="118"/>
    </location>
</feature>
<reference evidence="14" key="1">
    <citation type="journal article" date="2019" name="Int. J. Syst. Evol. Microbiol.">
        <title>The Global Catalogue of Microorganisms (GCM) 10K type strain sequencing project: providing services to taxonomists for standard genome sequencing and annotation.</title>
        <authorList>
            <consortium name="The Broad Institute Genomics Platform"/>
            <consortium name="The Broad Institute Genome Sequencing Center for Infectious Disease"/>
            <person name="Wu L."/>
            <person name="Ma J."/>
        </authorList>
    </citation>
    <scope>NUCLEOTIDE SEQUENCE [LARGE SCALE GENOMIC DNA]</scope>
    <source>
        <strain evidence="14">CCM 8749</strain>
    </source>
</reference>
<dbReference type="RefSeq" id="WP_379893564.1">
    <property type="nucleotide sequence ID" value="NZ_CBCSCT010000001.1"/>
</dbReference>
<keyword evidence="13" id="KW-0282">Flagellum</keyword>
<evidence type="ECO:0000256" key="7">
    <source>
        <dbReference type="ARBA" id="ARBA00022795"/>
    </source>
</evidence>
<evidence type="ECO:0000256" key="3">
    <source>
        <dbReference type="ARBA" id="ARBA00021622"/>
    </source>
</evidence>
<keyword evidence="14" id="KW-1185">Reference proteome</keyword>
<dbReference type="NCBIfam" id="TIGR00328">
    <property type="entry name" value="flhB"/>
    <property type="match status" value="1"/>
</dbReference>
<comment type="caution">
    <text evidence="13">The sequence shown here is derived from an EMBL/GenBank/DDBJ whole genome shotgun (WGS) entry which is preliminary data.</text>
</comment>
<keyword evidence="7 12" id="KW-1005">Bacterial flagellum biogenesis</keyword>
<dbReference type="InterPro" id="IPR029025">
    <property type="entry name" value="T3SS_substrate_exporter_C"/>
</dbReference>
<sequence length="370" mass="42411">MRVTTFEPRMRMNLQFFSQEKTEKATPKKRSDSRKKGQVAKTAELPSALILLFSFLTLFFLGGYFKERIHHLFLLTFNKYMVMDVSIHTVLAMASEVIWQILLLLMPIMLVAVLFGFIGNYVQFGLLFTGEPLKMKLNKLNPIEGFKRIFGLRSLVELLKSIIKLLVIGLVVFYTIWKEKDNILALATVPLDHIYSYIAGLTLNLGLQIGVLLIVLAVLDYFYQKYEYEKGLKMSKQDIKDEYKKAEGDPKIKGKIRERQRRMAMQRMMQEIPNADVVITNPTHFAVAIKYDNQQMDAPTVIAKGQDFLALKIREKAKEHGIMTMENKPLARALYHQVEIGEAIPAELFQAVAEVLAYVYKLQGKTSSNS</sequence>
<keyword evidence="11 12" id="KW-1006">Bacterial flagellum protein export</keyword>
<dbReference type="InterPro" id="IPR006136">
    <property type="entry name" value="FlhB"/>
</dbReference>
<keyword evidence="8 12" id="KW-0653">Protein transport</keyword>
<evidence type="ECO:0000256" key="1">
    <source>
        <dbReference type="ARBA" id="ARBA00004651"/>
    </source>
</evidence>
<comment type="function">
    <text evidence="12">Required for formation of the rod structure in the basal body of the flagellar apparatus. Together with FliI and FliH, may constitute the export apparatus of flagellin.</text>
</comment>
<protein>
    <recommendedName>
        <fullName evidence="3 12">Flagellar biosynthetic protein FlhB</fullName>
    </recommendedName>
</protein>
<keyword evidence="4 12" id="KW-0813">Transport</keyword>
<dbReference type="Proteomes" id="UP001596250">
    <property type="component" value="Unassembled WGS sequence"/>
</dbReference>
<dbReference type="Gene3D" id="6.10.250.2080">
    <property type="match status" value="1"/>
</dbReference>
<feature type="transmembrane region" description="Helical" evidence="12">
    <location>
        <begin position="45"/>
        <end position="65"/>
    </location>
</feature>
<dbReference type="EMBL" id="JBHSQV010000036">
    <property type="protein sequence ID" value="MFC5986234.1"/>
    <property type="molecule type" value="Genomic_DNA"/>
</dbReference>
<name>A0ABW1IMD7_9BACL</name>
<comment type="subcellular location">
    <subcellularLocation>
        <location evidence="1">Cell membrane</location>
        <topology evidence="1">Multi-pass membrane protein</topology>
    </subcellularLocation>
</comment>
<dbReference type="PRINTS" id="PR00950">
    <property type="entry name" value="TYPE3IMSPROT"/>
</dbReference>
<dbReference type="SUPFAM" id="SSF160544">
    <property type="entry name" value="EscU C-terminal domain-like"/>
    <property type="match status" value="1"/>
</dbReference>
<keyword evidence="6 12" id="KW-0812">Transmembrane</keyword>
<keyword evidence="9 12" id="KW-1133">Transmembrane helix</keyword>
<dbReference type="Pfam" id="PF01312">
    <property type="entry name" value="Bac_export_2"/>
    <property type="match status" value="1"/>
</dbReference>
<evidence type="ECO:0000256" key="11">
    <source>
        <dbReference type="ARBA" id="ARBA00023225"/>
    </source>
</evidence>
<keyword evidence="10 12" id="KW-0472">Membrane</keyword>
<keyword evidence="13" id="KW-0966">Cell projection</keyword>
<comment type="similarity">
    <text evidence="2 12">Belongs to the type III secretion exporter family.</text>
</comment>